<proteinExistence type="predicted"/>
<reference evidence="2 3" key="1">
    <citation type="journal article" date="2021" name="Int. J. Syst. Evol. Microbiol.">
        <title>Novosphingobium decolorationis sp. nov., an aniline blue-decolourizing bacterium isolated from East Pacific sediment.</title>
        <authorList>
            <person name="Chen X."/>
            <person name="Dong B."/>
            <person name="Chen T."/>
            <person name="Ren N."/>
            <person name="Wang J."/>
            <person name="Xu Y."/>
            <person name="Yang J."/>
            <person name="Zhu S."/>
            <person name="Chen J."/>
        </authorList>
    </citation>
    <scope>NUCLEOTIDE SEQUENCE [LARGE SCALE GENOMIC DNA]</scope>
    <source>
        <strain evidence="2 3">502str22</strain>
    </source>
</reference>
<protein>
    <submittedName>
        <fullName evidence="2">Uncharacterized protein</fullName>
    </submittedName>
</protein>
<feature type="compositionally biased region" description="Gly residues" evidence="1">
    <location>
        <begin position="40"/>
        <end position="58"/>
    </location>
</feature>
<evidence type="ECO:0000256" key="1">
    <source>
        <dbReference type="SAM" id="MobiDB-lite"/>
    </source>
</evidence>
<name>A0ABX8E3V5_9SPHN</name>
<evidence type="ECO:0000313" key="3">
    <source>
        <dbReference type="Proteomes" id="UP000677126"/>
    </source>
</evidence>
<sequence>MANEGGEGAGAEGGEGAGGFGSSADLLGGAGAGAAAAAGQGEGGGAEAGAGLGEGGGADPEWWGGLSDQAEGESAANRDYVKSKGWRTPDDAIKSYREAERALRDGGRIKVPGEGATAEEVASYRTAIGVPETVEGYTLPQLQDADGNAVPLDDTLLGKMLPRALEHGVPAEAMNGLINDFVQAQLDDQAAFDKGTTDAAAAWVAKQGADGHAKLAAIDSAARALGLSSQELIAMRNAMAQVSGAETGVAKMLDTFTRLGQGMAEDTLITGGQGRFGVTGREAQGELDKMKAKAKSDPAFGNAVRTEGTPENARWNRLQDQAAKWQERQEQAA</sequence>
<dbReference type="RefSeq" id="WP_213502225.1">
    <property type="nucleotide sequence ID" value="NZ_CP054856.1"/>
</dbReference>
<dbReference type="EMBL" id="CP054856">
    <property type="protein sequence ID" value="QVM82940.1"/>
    <property type="molecule type" value="Genomic_DNA"/>
</dbReference>
<dbReference type="Proteomes" id="UP000677126">
    <property type="component" value="Chromosome"/>
</dbReference>
<feature type="compositionally biased region" description="Gly residues" evidence="1">
    <location>
        <begin position="1"/>
        <end position="21"/>
    </location>
</feature>
<feature type="compositionally biased region" description="Basic and acidic residues" evidence="1">
    <location>
        <begin position="287"/>
        <end position="296"/>
    </location>
</feature>
<evidence type="ECO:0000313" key="2">
    <source>
        <dbReference type="EMBL" id="QVM82940.1"/>
    </source>
</evidence>
<keyword evidence="3" id="KW-1185">Reference proteome</keyword>
<feature type="region of interest" description="Disordered" evidence="1">
    <location>
        <begin position="1"/>
        <end position="82"/>
    </location>
</feature>
<organism evidence="2 3">
    <name type="scientific">Novosphingobium decolorationis</name>
    <dbReference type="NCBI Taxonomy" id="2698673"/>
    <lineage>
        <taxon>Bacteria</taxon>
        <taxon>Pseudomonadati</taxon>
        <taxon>Pseudomonadota</taxon>
        <taxon>Alphaproteobacteria</taxon>
        <taxon>Sphingomonadales</taxon>
        <taxon>Sphingomonadaceae</taxon>
        <taxon>Novosphingobium</taxon>
    </lineage>
</organism>
<feature type="compositionally biased region" description="Low complexity" evidence="1">
    <location>
        <begin position="22"/>
        <end position="39"/>
    </location>
</feature>
<accession>A0ABX8E3V5</accession>
<gene>
    <name evidence="2" type="ORF">HT578_03765</name>
</gene>
<feature type="region of interest" description="Disordered" evidence="1">
    <location>
        <begin position="287"/>
        <end position="314"/>
    </location>
</feature>